<dbReference type="InterPro" id="IPR050954">
    <property type="entry name" value="ET_IronSulfur_Cluster-Binding"/>
</dbReference>
<dbReference type="AlphaFoldDB" id="A0A1G6A786"/>
<evidence type="ECO:0000259" key="5">
    <source>
        <dbReference type="PROSITE" id="PS51379"/>
    </source>
</evidence>
<dbReference type="InterPro" id="IPR017896">
    <property type="entry name" value="4Fe4S_Fe-S-bd"/>
</dbReference>
<dbReference type="PANTHER" id="PTHR43177">
    <property type="entry name" value="PROTEIN NRFC"/>
    <property type="match status" value="1"/>
</dbReference>
<feature type="domain" description="4Fe-4S ferredoxin-type" evidence="5">
    <location>
        <begin position="83"/>
        <end position="112"/>
    </location>
</feature>
<dbReference type="GO" id="GO:0046872">
    <property type="term" value="F:metal ion binding"/>
    <property type="evidence" value="ECO:0007669"/>
    <property type="project" value="UniProtKB-KW"/>
</dbReference>
<sequence length="213" mass="23795">MSQLAFVIELDRCIGCKGCQVACKMENGTALGSDRIKVRQIGPTGIYPNLQMYFLPTMCQQCADPACVRVCPSGAVYKNFSDGIVRIETAKCIGCKSCNQECPYHVNTFSEMRRTMDKCTICLEAREVGEKPACVRNCSGKALHFGDIEDPNSEVSKLIKEAGEEHVYSLRDFGNGPSTRYILKNAQWLDILPQELDVVSFGKEGKVYYEYEQ</sequence>
<feature type="domain" description="4Fe-4S ferredoxin-type" evidence="5">
    <location>
        <begin position="4"/>
        <end position="34"/>
    </location>
</feature>
<dbReference type="InterPro" id="IPR017900">
    <property type="entry name" value="4Fe4S_Fe_S_CS"/>
</dbReference>
<dbReference type="GO" id="GO:0051539">
    <property type="term" value="F:4 iron, 4 sulfur cluster binding"/>
    <property type="evidence" value="ECO:0007669"/>
    <property type="project" value="UniProtKB-KW"/>
</dbReference>
<dbReference type="STRING" id="1732.SAMN02910417_00307"/>
<dbReference type="Pfam" id="PF13247">
    <property type="entry name" value="Fer4_11"/>
    <property type="match status" value="1"/>
</dbReference>
<keyword evidence="1" id="KW-0004">4Fe-4S</keyword>
<reference evidence="6 7" key="1">
    <citation type="submission" date="2016-10" db="EMBL/GenBank/DDBJ databases">
        <authorList>
            <person name="de Groot N.N."/>
        </authorList>
    </citation>
    <scope>NUCLEOTIDE SEQUENCE [LARGE SCALE GENOMIC DNA]</scope>
    <source>
        <strain evidence="6 7">DSM 3217</strain>
    </source>
</reference>
<keyword evidence="2" id="KW-0479">Metal-binding</keyword>
<dbReference type="PANTHER" id="PTHR43177:SF3">
    <property type="entry name" value="PROTEIN NRFC HOMOLOG"/>
    <property type="match status" value="1"/>
</dbReference>
<keyword evidence="4" id="KW-0411">Iron-sulfur</keyword>
<dbReference type="PROSITE" id="PS00198">
    <property type="entry name" value="4FE4S_FER_1"/>
    <property type="match status" value="1"/>
</dbReference>
<evidence type="ECO:0000313" key="7">
    <source>
        <dbReference type="Proteomes" id="UP000199228"/>
    </source>
</evidence>
<evidence type="ECO:0000256" key="3">
    <source>
        <dbReference type="ARBA" id="ARBA00023004"/>
    </source>
</evidence>
<dbReference type="CDD" id="cd10551">
    <property type="entry name" value="PsrB"/>
    <property type="match status" value="1"/>
</dbReference>
<name>A0A1G6A786_EUBOX</name>
<dbReference type="EMBL" id="FMXR01000004">
    <property type="protein sequence ID" value="SDB03903.1"/>
    <property type="molecule type" value="Genomic_DNA"/>
</dbReference>
<keyword evidence="7" id="KW-1185">Reference proteome</keyword>
<dbReference type="RefSeq" id="WP_090171472.1">
    <property type="nucleotide sequence ID" value="NZ_FMXR01000004.1"/>
</dbReference>
<protein>
    <submittedName>
        <fullName evidence="6">Fe-S-cluster-containing dehydrogenase component</fullName>
    </submittedName>
</protein>
<evidence type="ECO:0000313" key="6">
    <source>
        <dbReference type="EMBL" id="SDB03903.1"/>
    </source>
</evidence>
<keyword evidence="3" id="KW-0408">Iron</keyword>
<accession>A0A1G6A786</accession>
<feature type="domain" description="4Fe-4S ferredoxin-type" evidence="5">
    <location>
        <begin position="50"/>
        <end position="81"/>
    </location>
</feature>
<proteinExistence type="predicted"/>
<evidence type="ECO:0000256" key="1">
    <source>
        <dbReference type="ARBA" id="ARBA00022485"/>
    </source>
</evidence>
<evidence type="ECO:0000256" key="4">
    <source>
        <dbReference type="ARBA" id="ARBA00023014"/>
    </source>
</evidence>
<dbReference type="Gene3D" id="3.30.70.20">
    <property type="match status" value="2"/>
</dbReference>
<evidence type="ECO:0000256" key="2">
    <source>
        <dbReference type="ARBA" id="ARBA00022723"/>
    </source>
</evidence>
<dbReference type="SUPFAM" id="SSF54862">
    <property type="entry name" value="4Fe-4S ferredoxins"/>
    <property type="match status" value="1"/>
</dbReference>
<dbReference type="OrthoDB" id="9810688at2"/>
<dbReference type="PROSITE" id="PS51379">
    <property type="entry name" value="4FE4S_FER_2"/>
    <property type="match status" value="3"/>
</dbReference>
<gene>
    <name evidence="6" type="ORF">SAMN02910417_00307</name>
</gene>
<organism evidence="6 7">
    <name type="scientific">Eubacterium oxidoreducens</name>
    <dbReference type="NCBI Taxonomy" id="1732"/>
    <lineage>
        <taxon>Bacteria</taxon>
        <taxon>Bacillati</taxon>
        <taxon>Bacillota</taxon>
        <taxon>Clostridia</taxon>
        <taxon>Eubacteriales</taxon>
        <taxon>Eubacteriaceae</taxon>
        <taxon>Eubacterium</taxon>
    </lineage>
</organism>
<dbReference type="Proteomes" id="UP000199228">
    <property type="component" value="Unassembled WGS sequence"/>
</dbReference>